<accession>A0A1H4WAK1</accession>
<dbReference type="AlphaFoldDB" id="A0A1H4WAK1"/>
<evidence type="ECO:0000256" key="1">
    <source>
        <dbReference type="SAM" id="MobiDB-lite"/>
    </source>
</evidence>
<protein>
    <submittedName>
        <fullName evidence="2">Uncharacterized protein</fullName>
    </submittedName>
</protein>
<gene>
    <name evidence="2" type="ORF">SAMN04490356_6001</name>
</gene>
<organism evidence="2 3">
    <name type="scientific">Streptomyces melanosporofaciens</name>
    <dbReference type="NCBI Taxonomy" id="67327"/>
    <lineage>
        <taxon>Bacteria</taxon>
        <taxon>Bacillati</taxon>
        <taxon>Actinomycetota</taxon>
        <taxon>Actinomycetes</taxon>
        <taxon>Kitasatosporales</taxon>
        <taxon>Streptomycetaceae</taxon>
        <taxon>Streptomyces</taxon>
        <taxon>Streptomyces violaceusniger group</taxon>
    </lineage>
</organism>
<evidence type="ECO:0000313" key="3">
    <source>
        <dbReference type="Proteomes" id="UP000198609"/>
    </source>
</evidence>
<dbReference type="Proteomes" id="UP000198609">
    <property type="component" value="Unassembled WGS sequence"/>
</dbReference>
<feature type="region of interest" description="Disordered" evidence="1">
    <location>
        <begin position="24"/>
        <end position="47"/>
    </location>
</feature>
<dbReference type="EMBL" id="FNST01000002">
    <property type="protein sequence ID" value="SEC90409.1"/>
    <property type="molecule type" value="Genomic_DNA"/>
</dbReference>
<sequence>MRTILAGCAPAHTRFTHLVRSVDPRSPRVSSDVSRRKAAHAYHQPIF</sequence>
<name>A0A1H4WAK1_STRMJ</name>
<keyword evidence="3" id="KW-1185">Reference proteome</keyword>
<reference evidence="3" key="1">
    <citation type="submission" date="2016-10" db="EMBL/GenBank/DDBJ databases">
        <authorList>
            <person name="Varghese N."/>
            <person name="Submissions S."/>
        </authorList>
    </citation>
    <scope>NUCLEOTIDE SEQUENCE [LARGE SCALE GENOMIC DNA]</scope>
    <source>
        <strain evidence="3">DSM 40318</strain>
    </source>
</reference>
<evidence type="ECO:0000313" key="2">
    <source>
        <dbReference type="EMBL" id="SEC90409.1"/>
    </source>
</evidence>
<proteinExistence type="predicted"/>